<proteinExistence type="predicted"/>
<keyword evidence="3" id="KW-1185">Reference proteome</keyword>
<evidence type="ECO:0000313" key="2">
    <source>
        <dbReference type="EMBL" id="OAX78821.1"/>
    </source>
</evidence>
<feature type="region of interest" description="Disordered" evidence="1">
    <location>
        <begin position="1"/>
        <end position="168"/>
    </location>
</feature>
<feature type="compositionally biased region" description="Basic and acidic residues" evidence="1">
    <location>
        <begin position="221"/>
        <end position="232"/>
    </location>
</feature>
<evidence type="ECO:0000256" key="1">
    <source>
        <dbReference type="SAM" id="MobiDB-lite"/>
    </source>
</evidence>
<dbReference type="AlphaFoldDB" id="A0A1B7NPR4"/>
<feature type="compositionally biased region" description="Low complexity" evidence="1">
    <location>
        <begin position="325"/>
        <end position="336"/>
    </location>
</feature>
<feature type="compositionally biased region" description="Low complexity" evidence="1">
    <location>
        <begin position="151"/>
        <end position="163"/>
    </location>
</feature>
<evidence type="ECO:0000313" key="3">
    <source>
        <dbReference type="Proteomes" id="UP000091918"/>
    </source>
</evidence>
<feature type="non-terminal residue" evidence="2">
    <location>
        <position position="1"/>
    </location>
</feature>
<comment type="caution">
    <text evidence="2">The sequence shown here is derived from an EMBL/GenBank/DDBJ whole genome shotgun (WGS) entry which is preliminary data.</text>
</comment>
<protein>
    <submittedName>
        <fullName evidence="2">Uncharacterized protein</fullName>
    </submittedName>
</protein>
<reference evidence="2 3" key="1">
    <citation type="submission" date="2015-07" db="EMBL/GenBank/DDBJ databases">
        <title>Emmonsia species relationships and genome sequence.</title>
        <authorList>
            <person name="Cuomo C.A."/>
            <person name="Schwartz I.S."/>
            <person name="Kenyon C."/>
            <person name="de Hoog G.S."/>
            <person name="Govender N.P."/>
            <person name="Botha A."/>
            <person name="Moreno L."/>
            <person name="de Vries M."/>
            <person name="Munoz J.F."/>
            <person name="Stielow J.B."/>
        </authorList>
    </citation>
    <scope>NUCLEOTIDE SEQUENCE [LARGE SCALE GENOMIC DNA]</scope>
    <source>
        <strain evidence="2 3">CBS 136260</strain>
    </source>
</reference>
<feature type="compositionally biased region" description="Low complexity" evidence="1">
    <location>
        <begin position="362"/>
        <end position="400"/>
    </location>
</feature>
<sequence length="482" mass="51867">IASPSLKRRLDTSDLSDTENVDPSAVKTPSAKRTRNSLDEDVCKPAATATTKYTFASPKPTITTKNVKPLQTPRSQINRAPLPNSAPLRAPAGRSPKSKPAKAFSRRSIGSYTRVDPPSFTKSHAAPRAPFSIADALRGTLRSINNGVPKTQSQSQPPRTQTTKISPLDLDINIISGSSSSSSKRHLKAWDFEIYTDTEQDEMANMMEHSTCVLDISDDEDKPRDKDDRGKENIPPPAEFGGQRAMDGERQRALAGAAVDGTSRNVEMTDGPRSALGELDVSLFVSVSEEADDDDDDDDDDEEENNPQNENEHASEHAPNTADSTATIPLPPATAAHGEDFQPQSQEQIKPVAASESETEEIITSSSPSQSRPAPSSDDPYHFYHTLHTYHQYQYGQQRQKSQALTHTETKPSKPTLSSHAAISALISSTAPAANTTSVIATTASLSPSLSPSPSPSLPTSIEIDIWESGSAADEAEAMISV</sequence>
<dbReference type="Proteomes" id="UP000091918">
    <property type="component" value="Unassembled WGS sequence"/>
</dbReference>
<dbReference type="OrthoDB" id="425602at2759"/>
<name>A0A1B7NPR4_9EURO</name>
<dbReference type="EMBL" id="LGUA01001292">
    <property type="protein sequence ID" value="OAX78821.1"/>
    <property type="molecule type" value="Genomic_DNA"/>
</dbReference>
<feature type="compositionally biased region" description="Polar residues" evidence="1">
    <location>
        <begin position="48"/>
        <end position="66"/>
    </location>
</feature>
<gene>
    <name evidence="2" type="ORF">ACJ72_06865</name>
</gene>
<feature type="region of interest" description="Disordered" evidence="1">
    <location>
        <begin position="205"/>
        <end position="417"/>
    </location>
</feature>
<dbReference type="STRING" id="1658172.A0A1B7NPR4"/>
<organism evidence="2 3">
    <name type="scientific">Emergomyces africanus</name>
    <dbReference type="NCBI Taxonomy" id="1955775"/>
    <lineage>
        <taxon>Eukaryota</taxon>
        <taxon>Fungi</taxon>
        <taxon>Dikarya</taxon>
        <taxon>Ascomycota</taxon>
        <taxon>Pezizomycotina</taxon>
        <taxon>Eurotiomycetes</taxon>
        <taxon>Eurotiomycetidae</taxon>
        <taxon>Onygenales</taxon>
        <taxon>Ajellomycetaceae</taxon>
        <taxon>Emergomyces</taxon>
    </lineage>
</organism>
<accession>A0A1B7NPR4</accession>
<feature type="compositionally biased region" description="Acidic residues" evidence="1">
    <location>
        <begin position="289"/>
        <end position="305"/>
    </location>
</feature>